<feature type="binding site" evidence="8">
    <location>
        <position position="95"/>
    </location>
    <ligand>
        <name>Ni(2+)</name>
        <dbReference type="ChEBI" id="CHEBI:49786"/>
    </ligand>
</feature>
<proteinExistence type="inferred from homology"/>
<protein>
    <recommendedName>
        <fullName evidence="8">Putative nickel-responsive regulator</fullName>
    </recommendedName>
</protein>
<dbReference type="GO" id="GO:0003677">
    <property type="term" value="F:DNA binding"/>
    <property type="evidence" value="ECO:0007669"/>
    <property type="project" value="UniProtKB-KW"/>
</dbReference>
<dbReference type="CDD" id="cd22231">
    <property type="entry name" value="RHH_NikR_HicB-like"/>
    <property type="match status" value="1"/>
</dbReference>
<dbReference type="AlphaFoldDB" id="A0A7C1E3U2"/>
<evidence type="ECO:0000259" key="9">
    <source>
        <dbReference type="Pfam" id="PF01402"/>
    </source>
</evidence>
<dbReference type="GO" id="GO:0010045">
    <property type="term" value="P:response to nickel cation"/>
    <property type="evidence" value="ECO:0007669"/>
    <property type="project" value="InterPro"/>
</dbReference>
<evidence type="ECO:0000256" key="8">
    <source>
        <dbReference type="HAMAP-Rule" id="MF_00476"/>
    </source>
</evidence>
<dbReference type="SUPFAM" id="SSF55021">
    <property type="entry name" value="ACT-like"/>
    <property type="match status" value="1"/>
</dbReference>
<evidence type="ECO:0000259" key="10">
    <source>
        <dbReference type="Pfam" id="PF08753"/>
    </source>
</evidence>
<comment type="caution">
    <text evidence="11">The sequence shown here is derived from an EMBL/GenBank/DDBJ whole genome shotgun (WGS) entry which is preliminary data.</text>
</comment>
<organism evidence="11">
    <name type="scientific">Fervidicoccus fontis</name>
    <dbReference type="NCBI Taxonomy" id="683846"/>
    <lineage>
        <taxon>Archaea</taxon>
        <taxon>Thermoproteota</taxon>
        <taxon>Thermoprotei</taxon>
        <taxon>Fervidicoccales</taxon>
        <taxon>Fervidicoccaceae</taxon>
        <taxon>Fervidicoccus</taxon>
    </lineage>
</organism>
<evidence type="ECO:0000313" key="11">
    <source>
        <dbReference type="EMBL" id="HDS10495.1"/>
    </source>
</evidence>
<name>A0A7C1E3U2_9CREN</name>
<evidence type="ECO:0000256" key="3">
    <source>
        <dbReference type="ARBA" id="ARBA00022596"/>
    </source>
</evidence>
<feature type="binding site" evidence="8">
    <location>
        <position position="93"/>
    </location>
    <ligand>
        <name>Ni(2+)</name>
        <dbReference type="ChEBI" id="CHEBI:49786"/>
    </ligand>
</feature>
<keyword evidence="6 8" id="KW-0238">DNA-binding</keyword>
<evidence type="ECO:0000256" key="6">
    <source>
        <dbReference type="ARBA" id="ARBA00023125"/>
    </source>
</evidence>
<evidence type="ECO:0000256" key="7">
    <source>
        <dbReference type="ARBA" id="ARBA00023163"/>
    </source>
</evidence>
<dbReference type="PANTHER" id="PTHR34719">
    <property type="entry name" value="NICKEL-RESPONSIVE REGULATOR"/>
    <property type="match status" value="1"/>
</dbReference>
<dbReference type="InterPro" id="IPR010985">
    <property type="entry name" value="Ribbon_hlx_hlx"/>
</dbReference>
<dbReference type="InterPro" id="IPR027271">
    <property type="entry name" value="Acetolactate_synth/TF_NikR_C"/>
</dbReference>
<dbReference type="InterPro" id="IPR014864">
    <property type="entry name" value="TF_NikR_Ni-bd_C"/>
</dbReference>
<dbReference type="InterPro" id="IPR050192">
    <property type="entry name" value="CopG/NikR_regulator"/>
</dbReference>
<comment type="function">
    <text evidence="1 8">Transcriptional regulator.</text>
</comment>
<sequence length="137" mass="15569">MRKPRLMKTGVTIPEDLLMELESLAGEMGIKSRSMAIQMAIRHYIATTLYQLKKEGKLAGAVVVHYDHQQHTVEELLTDIQHDFMDIIPASMHIHVTREDCLLVIGIKGDSSRIRQFIEKLYSMVKAKQVLVSLTPV</sequence>
<dbReference type="Pfam" id="PF08753">
    <property type="entry name" value="NikR_C"/>
    <property type="match status" value="1"/>
</dbReference>
<dbReference type="Gene3D" id="3.30.70.1150">
    <property type="entry name" value="ACT-like. Chain A, domain 2"/>
    <property type="match status" value="1"/>
</dbReference>
<dbReference type="EMBL" id="DSDY01000087">
    <property type="protein sequence ID" value="HDS10495.1"/>
    <property type="molecule type" value="Genomic_DNA"/>
</dbReference>
<feature type="domain" description="Transcription factor NikR nickel binding C-terminal" evidence="10">
    <location>
        <begin position="59"/>
        <end position="133"/>
    </location>
</feature>
<feature type="domain" description="Ribbon-helix-helix protein CopG" evidence="9">
    <location>
        <begin position="8"/>
        <end position="47"/>
    </location>
</feature>
<dbReference type="InterPro" id="IPR002145">
    <property type="entry name" value="CopG"/>
</dbReference>
<dbReference type="InterPro" id="IPR013321">
    <property type="entry name" value="Arc_rbn_hlx_hlx"/>
</dbReference>
<evidence type="ECO:0000256" key="4">
    <source>
        <dbReference type="ARBA" id="ARBA00022723"/>
    </source>
</evidence>
<dbReference type="Gene3D" id="1.10.1220.10">
    <property type="entry name" value="Met repressor-like"/>
    <property type="match status" value="1"/>
</dbReference>
<dbReference type="GO" id="GO:0003700">
    <property type="term" value="F:DNA-binding transcription factor activity"/>
    <property type="evidence" value="ECO:0007669"/>
    <property type="project" value="UniProtKB-UniRule"/>
</dbReference>
<feature type="binding site" evidence="8">
    <location>
        <position position="101"/>
    </location>
    <ligand>
        <name>Ni(2+)</name>
        <dbReference type="ChEBI" id="CHEBI:49786"/>
    </ligand>
</feature>
<evidence type="ECO:0000256" key="5">
    <source>
        <dbReference type="ARBA" id="ARBA00023015"/>
    </source>
</evidence>
<accession>A0A7C1E3U2</accession>
<dbReference type="HAMAP" id="MF_00476">
    <property type="entry name" value="NikR"/>
    <property type="match status" value="1"/>
</dbReference>
<keyword evidence="3 8" id="KW-0533">Nickel</keyword>
<evidence type="ECO:0000256" key="1">
    <source>
        <dbReference type="ARBA" id="ARBA00002339"/>
    </source>
</evidence>
<dbReference type="Pfam" id="PF01402">
    <property type="entry name" value="RHH_1"/>
    <property type="match status" value="1"/>
</dbReference>
<keyword evidence="7 8" id="KW-0804">Transcription</keyword>
<dbReference type="GO" id="GO:0016151">
    <property type="term" value="F:nickel cation binding"/>
    <property type="evidence" value="ECO:0007669"/>
    <property type="project" value="UniProtKB-UniRule"/>
</dbReference>
<reference evidence="11" key="1">
    <citation type="journal article" date="2020" name="mSystems">
        <title>Genome- and Community-Level Interaction Insights into Carbon Utilization and Element Cycling Functions of Hydrothermarchaeota in Hydrothermal Sediment.</title>
        <authorList>
            <person name="Zhou Z."/>
            <person name="Liu Y."/>
            <person name="Xu W."/>
            <person name="Pan J."/>
            <person name="Luo Z.H."/>
            <person name="Li M."/>
        </authorList>
    </citation>
    <scope>NUCLEOTIDE SEQUENCE [LARGE SCALE GENOMIC DNA]</scope>
    <source>
        <strain evidence="11">SpSt-123</strain>
    </source>
</reference>
<gene>
    <name evidence="11" type="ORF">ENO04_02570</name>
</gene>
<dbReference type="SUPFAM" id="SSF47598">
    <property type="entry name" value="Ribbon-helix-helix"/>
    <property type="match status" value="1"/>
</dbReference>
<keyword evidence="4 8" id="KW-0479">Metal-binding</keyword>
<keyword evidence="5 8" id="KW-0805">Transcription regulation</keyword>
<dbReference type="InterPro" id="IPR045865">
    <property type="entry name" value="ACT-like_dom_sf"/>
</dbReference>
<evidence type="ECO:0000256" key="2">
    <source>
        <dbReference type="ARBA" id="ARBA00008478"/>
    </source>
</evidence>
<comment type="similarity">
    <text evidence="2 8">Belongs to the transcriptional regulatory CopG/NikR family.</text>
</comment>
<dbReference type="PANTHER" id="PTHR34719:SF2">
    <property type="entry name" value="NICKEL-RESPONSIVE REGULATOR"/>
    <property type="match status" value="1"/>
</dbReference>
<comment type="cofactor">
    <cofactor evidence="8">
        <name>Ni(2+)</name>
        <dbReference type="ChEBI" id="CHEBI:49786"/>
    </cofactor>
    <text evidence="8">Binds 1 nickel ion per subunit.</text>
</comment>
<dbReference type="InterPro" id="IPR022988">
    <property type="entry name" value="Ni_resp_reg_NikR"/>
</dbReference>
<feature type="binding site" evidence="8">
    <location>
        <position position="82"/>
    </location>
    <ligand>
        <name>Ni(2+)</name>
        <dbReference type="ChEBI" id="CHEBI:49786"/>
    </ligand>
</feature>